<proteinExistence type="predicted"/>
<evidence type="ECO:0000256" key="1">
    <source>
        <dbReference type="SAM" id="MobiDB-lite"/>
    </source>
</evidence>
<gene>
    <name evidence="2" type="ORF">H9649_08180</name>
</gene>
<organism evidence="2 3">
    <name type="scientific">Sporosarcina quadrami</name>
    <dbReference type="NCBI Taxonomy" id="2762234"/>
    <lineage>
        <taxon>Bacteria</taxon>
        <taxon>Bacillati</taxon>
        <taxon>Bacillota</taxon>
        <taxon>Bacilli</taxon>
        <taxon>Bacillales</taxon>
        <taxon>Caryophanaceae</taxon>
        <taxon>Sporosarcina</taxon>
    </lineage>
</organism>
<name>A0ABR8UAG7_9BACL</name>
<feature type="compositionally biased region" description="Acidic residues" evidence="1">
    <location>
        <begin position="168"/>
        <end position="179"/>
    </location>
</feature>
<feature type="region of interest" description="Disordered" evidence="1">
    <location>
        <begin position="147"/>
        <end position="225"/>
    </location>
</feature>
<dbReference type="EMBL" id="JACSQN010000006">
    <property type="protein sequence ID" value="MBD7984554.1"/>
    <property type="molecule type" value="Genomic_DNA"/>
</dbReference>
<dbReference type="RefSeq" id="WP_191694253.1">
    <property type="nucleotide sequence ID" value="NZ_JACSQN010000006.1"/>
</dbReference>
<reference evidence="2 3" key="1">
    <citation type="submission" date="2020-08" db="EMBL/GenBank/DDBJ databases">
        <title>A Genomic Blueprint of the Chicken Gut Microbiome.</title>
        <authorList>
            <person name="Gilroy R."/>
            <person name="Ravi A."/>
            <person name="Getino M."/>
            <person name="Pursley I."/>
            <person name="Horton D.L."/>
            <person name="Alikhan N.-F."/>
            <person name="Baker D."/>
            <person name="Gharbi K."/>
            <person name="Hall N."/>
            <person name="Watson M."/>
            <person name="Adriaenssens E.M."/>
            <person name="Foster-Nyarko E."/>
            <person name="Jarju S."/>
            <person name="Secka A."/>
            <person name="Antonio M."/>
            <person name="Oren A."/>
            <person name="Chaudhuri R."/>
            <person name="La Ragione R.M."/>
            <person name="Hildebrand F."/>
            <person name="Pallen M.J."/>
        </authorList>
    </citation>
    <scope>NUCLEOTIDE SEQUENCE [LARGE SCALE GENOMIC DNA]</scope>
    <source>
        <strain evidence="2 3">Sa2YVA2</strain>
    </source>
</reference>
<keyword evidence="3" id="KW-1185">Reference proteome</keyword>
<feature type="compositionally biased region" description="Acidic residues" evidence="1">
    <location>
        <begin position="187"/>
        <end position="214"/>
    </location>
</feature>
<evidence type="ECO:0008006" key="4">
    <source>
        <dbReference type="Google" id="ProtNLM"/>
    </source>
</evidence>
<accession>A0ABR8UAG7</accession>
<evidence type="ECO:0000313" key="3">
    <source>
        <dbReference type="Proteomes" id="UP000626786"/>
    </source>
</evidence>
<dbReference type="Proteomes" id="UP000626786">
    <property type="component" value="Unassembled WGS sequence"/>
</dbReference>
<comment type="caution">
    <text evidence="2">The sequence shown here is derived from an EMBL/GenBank/DDBJ whole genome shotgun (WGS) entry which is preliminary data.</text>
</comment>
<sequence>MKKRQNTNFAKIGMLCTILLLTIAIGSGMNKAFAGQNIQGLLTSWFEGKKDTSIEQIDQAITSEKERLMAELKDAISEEIQRAEAELDQFTADETALRVSMLQSYAAELMGNLNINNEAEQAAITANLDAALQQAMFLLNGSISHTPSLPEPVPPSKPVEESIPVSEEVSEESVEEDAADESKDVDSSDGEDVVDIEIEIEEENDVPVVDEEHGEEAKEQPVVESVDEVIEEAESSSDDNHLHNL</sequence>
<evidence type="ECO:0000313" key="2">
    <source>
        <dbReference type="EMBL" id="MBD7984554.1"/>
    </source>
</evidence>
<protein>
    <recommendedName>
        <fullName evidence="4">DUF5667 domain-containing protein</fullName>
    </recommendedName>
</protein>